<accession>A0ACA9LQW5</accession>
<gene>
    <name evidence="1" type="ORF">SPELUC_LOCUS4770</name>
</gene>
<evidence type="ECO:0000313" key="1">
    <source>
        <dbReference type="EMBL" id="CAG8540188.1"/>
    </source>
</evidence>
<name>A0ACA9LQW5_9GLOM</name>
<evidence type="ECO:0000313" key="2">
    <source>
        <dbReference type="Proteomes" id="UP000789366"/>
    </source>
</evidence>
<sequence length="197" mass="22885">QEYKKAVLSYLSTLLMMHDTTKSNTTNLSSLLFIKTALRLNYVDLAIIKDNSNNYKFTTETSTKVREAFTMTIWRSCSEVQKNKKKLEKPTFLEEYQTEPKTGIFKYVKEINEVGYQRLFSCYDIGISQLTDILNQEVYKTETKNIKGRHACNVTIYKFESLESTIVKNNDKQEKEILKAILDDDSFSESKALTILH</sequence>
<dbReference type="EMBL" id="CAJVPW010004404">
    <property type="protein sequence ID" value="CAG8540188.1"/>
    <property type="molecule type" value="Genomic_DNA"/>
</dbReference>
<keyword evidence="2" id="KW-1185">Reference proteome</keyword>
<protein>
    <submittedName>
        <fullName evidence="1">13548_t:CDS:1</fullName>
    </submittedName>
</protein>
<dbReference type="Proteomes" id="UP000789366">
    <property type="component" value="Unassembled WGS sequence"/>
</dbReference>
<comment type="caution">
    <text evidence="1">The sequence shown here is derived from an EMBL/GenBank/DDBJ whole genome shotgun (WGS) entry which is preliminary data.</text>
</comment>
<feature type="non-terminal residue" evidence="1">
    <location>
        <position position="1"/>
    </location>
</feature>
<reference evidence="1" key="1">
    <citation type="submission" date="2021-06" db="EMBL/GenBank/DDBJ databases">
        <authorList>
            <person name="Kallberg Y."/>
            <person name="Tangrot J."/>
            <person name="Rosling A."/>
        </authorList>
    </citation>
    <scope>NUCLEOTIDE SEQUENCE</scope>
    <source>
        <strain evidence="1">28 12/20/2015</strain>
    </source>
</reference>
<proteinExistence type="predicted"/>
<organism evidence="1 2">
    <name type="scientific">Cetraspora pellucida</name>
    <dbReference type="NCBI Taxonomy" id="1433469"/>
    <lineage>
        <taxon>Eukaryota</taxon>
        <taxon>Fungi</taxon>
        <taxon>Fungi incertae sedis</taxon>
        <taxon>Mucoromycota</taxon>
        <taxon>Glomeromycotina</taxon>
        <taxon>Glomeromycetes</taxon>
        <taxon>Diversisporales</taxon>
        <taxon>Gigasporaceae</taxon>
        <taxon>Cetraspora</taxon>
    </lineage>
</organism>